<dbReference type="OrthoDB" id="255290at2"/>
<evidence type="ECO:0000313" key="6">
    <source>
        <dbReference type="EMBL" id="QEL18345.1"/>
    </source>
</evidence>
<dbReference type="PANTHER" id="PTHR30629:SF2">
    <property type="entry name" value="PROPHAGE INTEGRASE INTS-RELATED"/>
    <property type="match status" value="1"/>
</dbReference>
<dbReference type="InterPro" id="IPR002104">
    <property type="entry name" value="Integrase_catalytic"/>
</dbReference>
<dbReference type="InterPro" id="IPR011010">
    <property type="entry name" value="DNA_brk_join_enz"/>
</dbReference>
<comment type="similarity">
    <text evidence="1">Belongs to the 'phage' integrase family.</text>
</comment>
<keyword evidence="4" id="KW-0233">DNA recombination</keyword>
<dbReference type="EMBL" id="CP042425">
    <property type="protein sequence ID" value="QEL18345.1"/>
    <property type="molecule type" value="Genomic_DNA"/>
</dbReference>
<dbReference type="KEGG" id="lrs:PX52LOC_05366"/>
<evidence type="ECO:0000313" key="7">
    <source>
        <dbReference type="Proteomes" id="UP000324974"/>
    </source>
</evidence>
<dbReference type="InterPro" id="IPR050808">
    <property type="entry name" value="Phage_Integrase"/>
</dbReference>
<dbReference type="Gene3D" id="1.10.150.130">
    <property type="match status" value="1"/>
</dbReference>
<dbReference type="Proteomes" id="UP000324974">
    <property type="component" value="Chromosome"/>
</dbReference>
<keyword evidence="7" id="KW-1185">Reference proteome</keyword>
<organism evidence="6 7">
    <name type="scientific">Limnoglobus roseus</name>
    <dbReference type="NCBI Taxonomy" id="2598579"/>
    <lineage>
        <taxon>Bacteria</taxon>
        <taxon>Pseudomonadati</taxon>
        <taxon>Planctomycetota</taxon>
        <taxon>Planctomycetia</taxon>
        <taxon>Gemmatales</taxon>
        <taxon>Gemmataceae</taxon>
        <taxon>Limnoglobus</taxon>
    </lineage>
</organism>
<accession>A0A5C1AI67</accession>
<keyword evidence="3" id="KW-0238">DNA-binding</keyword>
<dbReference type="InterPro" id="IPR010998">
    <property type="entry name" value="Integrase_recombinase_N"/>
</dbReference>
<evidence type="ECO:0000256" key="1">
    <source>
        <dbReference type="ARBA" id="ARBA00008857"/>
    </source>
</evidence>
<dbReference type="GO" id="GO:0006310">
    <property type="term" value="P:DNA recombination"/>
    <property type="evidence" value="ECO:0007669"/>
    <property type="project" value="UniProtKB-KW"/>
</dbReference>
<dbReference type="Gene3D" id="1.10.443.10">
    <property type="entry name" value="Intergrase catalytic core"/>
    <property type="match status" value="1"/>
</dbReference>
<dbReference type="AlphaFoldDB" id="A0A5C1AI67"/>
<evidence type="ECO:0000256" key="3">
    <source>
        <dbReference type="ARBA" id="ARBA00023125"/>
    </source>
</evidence>
<feature type="domain" description="Tyr recombinase" evidence="5">
    <location>
        <begin position="164"/>
        <end position="299"/>
    </location>
</feature>
<dbReference type="PANTHER" id="PTHR30629">
    <property type="entry name" value="PROPHAGE INTEGRASE"/>
    <property type="match status" value="1"/>
</dbReference>
<dbReference type="RefSeq" id="WP_149112863.1">
    <property type="nucleotide sequence ID" value="NZ_CP042425.1"/>
</dbReference>
<dbReference type="InterPro" id="IPR013762">
    <property type="entry name" value="Integrase-like_cat_sf"/>
</dbReference>
<keyword evidence="2" id="KW-0229">DNA integration</keyword>
<gene>
    <name evidence="6" type="ORF">PX52LOC_05366</name>
</gene>
<evidence type="ECO:0000256" key="4">
    <source>
        <dbReference type="ARBA" id="ARBA00023172"/>
    </source>
</evidence>
<evidence type="ECO:0000259" key="5">
    <source>
        <dbReference type="Pfam" id="PF00589"/>
    </source>
</evidence>
<sequence>MSRSNGPEPFFRADRGIWYVQVHGKQHNLGRDEAEARKRWHALMAAPPPSTSDHPEDPLLATVVDEFLTWTQQHREARTYTWYLNYLQEFVESLPQAATFTVSRLKPFHVEKWVSAAKERWGASCQHGAIRSVQRCFRWAEKQGYIQLSPVRHIEKPTPQRREKVITTDEYKTILAHYKEIDPFRDMLVFAWETGARAQEIRIIEKRHYREDKKRIEIPPAEAKTKRWRIIFLNDAANAIAQKLVKGRPTGEIFRNEDGQPWTTFSTSCRFARLEKKLKERYCLTLFRHAWCQRMLEIQPQRPAVRLVRRGDSTRPC</sequence>
<proteinExistence type="inferred from homology"/>
<dbReference type="Pfam" id="PF00589">
    <property type="entry name" value="Phage_integrase"/>
    <property type="match status" value="1"/>
</dbReference>
<dbReference type="GO" id="GO:0003677">
    <property type="term" value="F:DNA binding"/>
    <property type="evidence" value="ECO:0007669"/>
    <property type="project" value="UniProtKB-KW"/>
</dbReference>
<protein>
    <submittedName>
        <fullName evidence="6">Site-specific integrase</fullName>
    </submittedName>
</protein>
<name>A0A5C1AI67_9BACT</name>
<dbReference type="SUPFAM" id="SSF56349">
    <property type="entry name" value="DNA breaking-rejoining enzymes"/>
    <property type="match status" value="1"/>
</dbReference>
<evidence type="ECO:0000256" key="2">
    <source>
        <dbReference type="ARBA" id="ARBA00022908"/>
    </source>
</evidence>
<dbReference type="GO" id="GO:0015074">
    <property type="term" value="P:DNA integration"/>
    <property type="evidence" value="ECO:0007669"/>
    <property type="project" value="UniProtKB-KW"/>
</dbReference>
<reference evidence="7" key="1">
    <citation type="submission" date="2019-08" db="EMBL/GenBank/DDBJ databases">
        <title>Limnoglobus roseus gen. nov., sp. nov., a novel freshwater planctomycete with a giant genome from the family Gemmataceae.</title>
        <authorList>
            <person name="Kulichevskaya I.S."/>
            <person name="Naumoff D.G."/>
            <person name="Miroshnikov K."/>
            <person name="Ivanova A."/>
            <person name="Philippov D.A."/>
            <person name="Hakobyan A."/>
            <person name="Rijpstra I.C."/>
            <person name="Sinninghe Damste J.S."/>
            <person name="Liesack W."/>
            <person name="Dedysh S.N."/>
        </authorList>
    </citation>
    <scope>NUCLEOTIDE SEQUENCE [LARGE SCALE GENOMIC DNA]</scope>
    <source>
        <strain evidence="7">PX52</strain>
    </source>
</reference>